<name>R4YPN8_OLEAN</name>
<dbReference type="KEGG" id="oai:OLEAN_C28410"/>
<accession>R4YPN8</accession>
<dbReference type="EMBL" id="FO203512">
    <property type="protein sequence ID" value="CCK77017.1"/>
    <property type="molecule type" value="Genomic_DNA"/>
</dbReference>
<keyword evidence="2" id="KW-1185">Reference proteome</keyword>
<sequence>MNHSSIDSANKQGFAFAIGAALLFSCKPIIIKWAYNYGIDVVNSIKRTFLCDLYFFQQKAH</sequence>
<dbReference type="Proteomes" id="UP000032749">
    <property type="component" value="Chromosome"/>
</dbReference>
<protein>
    <submittedName>
        <fullName evidence="1">Uncharacterized protein</fullName>
    </submittedName>
</protein>
<dbReference type="HOGENOM" id="CLU_2918139_0_0_6"/>
<reference evidence="1 2" key="1">
    <citation type="journal article" date="2013" name="Nat. Commun.">
        <title>Genome sequence and functional genomic analysis of the oil-degrading bacterium Oleispira antarctica.</title>
        <authorList>
            <person name="Kube M."/>
            <person name="Chernikova T.N."/>
            <person name="Al-Ramahi Y."/>
            <person name="Beloqui A."/>
            <person name="Lopez-Cortez N."/>
            <person name="Guazzaroni M.E."/>
            <person name="Heipieper H.J."/>
            <person name="Klages S."/>
            <person name="Kotsyurbenko O.R."/>
            <person name="Langer I."/>
            <person name="Nechitaylo T.Y."/>
            <person name="Lunsdorf H."/>
            <person name="Fernandez M."/>
            <person name="Juarez S."/>
            <person name="Ciordia S."/>
            <person name="Singer A."/>
            <person name="Kagan O."/>
            <person name="Egorova O."/>
            <person name="Petit P.A."/>
            <person name="Stogios P."/>
            <person name="Kim Y."/>
            <person name="Tchigvintsev A."/>
            <person name="Flick R."/>
            <person name="Denaro R."/>
            <person name="Genovese M."/>
            <person name="Albar J.P."/>
            <person name="Reva O.N."/>
            <person name="Martinez-Gomariz M."/>
            <person name="Tran H."/>
            <person name="Ferrer M."/>
            <person name="Savchenko A."/>
            <person name="Yakunin A.F."/>
            <person name="Yakimov M.M."/>
            <person name="Golyshina O.V."/>
            <person name="Reinhardt R."/>
            <person name="Golyshin P.N."/>
        </authorList>
    </citation>
    <scope>NUCLEOTIDE SEQUENCE [LARGE SCALE GENOMIC DNA]</scope>
</reference>
<evidence type="ECO:0000313" key="1">
    <source>
        <dbReference type="EMBL" id="CCK77017.1"/>
    </source>
</evidence>
<proteinExistence type="predicted"/>
<evidence type="ECO:0000313" key="2">
    <source>
        <dbReference type="Proteomes" id="UP000032749"/>
    </source>
</evidence>
<gene>
    <name evidence="1" type="ORF">OLEAN_C28410</name>
</gene>
<dbReference type="AlphaFoldDB" id="R4YPN8"/>
<organism evidence="1 2">
    <name type="scientific">Oleispira antarctica RB-8</name>
    <dbReference type="NCBI Taxonomy" id="698738"/>
    <lineage>
        <taxon>Bacteria</taxon>
        <taxon>Pseudomonadati</taxon>
        <taxon>Pseudomonadota</taxon>
        <taxon>Gammaproteobacteria</taxon>
        <taxon>Oceanospirillales</taxon>
        <taxon>Oceanospirillaceae</taxon>
        <taxon>Oleispira</taxon>
    </lineage>
</organism>